<keyword evidence="4" id="KW-1003">Cell membrane</keyword>
<feature type="transmembrane region" description="Helical" evidence="16">
    <location>
        <begin position="497"/>
        <end position="515"/>
    </location>
</feature>
<proteinExistence type="inferred from homology"/>
<dbReference type="PROSITE" id="PS00456">
    <property type="entry name" value="NA_SOLUT_SYMP_1"/>
    <property type="match status" value="1"/>
</dbReference>
<dbReference type="PANTHER" id="PTHR48086">
    <property type="entry name" value="SODIUM/PROLINE SYMPORTER-RELATED"/>
    <property type="match status" value="1"/>
</dbReference>
<feature type="transmembrane region" description="Helical" evidence="16">
    <location>
        <begin position="38"/>
        <end position="68"/>
    </location>
</feature>
<evidence type="ECO:0000313" key="17">
    <source>
        <dbReference type="EMBL" id="ABV13166.1"/>
    </source>
</evidence>
<dbReference type="HOGENOM" id="CLU_018808_15_2_6"/>
<dbReference type="STRING" id="290338.CKO_02041"/>
<evidence type="ECO:0000256" key="15">
    <source>
        <dbReference type="RuleBase" id="RU362091"/>
    </source>
</evidence>
<evidence type="ECO:0000313" key="18">
    <source>
        <dbReference type="Proteomes" id="UP000008148"/>
    </source>
</evidence>
<comment type="similarity">
    <text evidence="2 15">Belongs to the sodium:solute symporter (SSF) (TC 2.A.21) family.</text>
</comment>
<dbReference type="PROSITE" id="PS00457">
    <property type="entry name" value="NA_SOLUT_SYMP_2"/>
    <property type="match status" value="1"/>
</dbReference>
<evidence type="ECO:0000256" key="9">
    <source>
        <dbReference type="ARBA" id="ARBA00023065"/>
    </source>
</evidence>
<dbReference type="GO" id="GO:0015824">
    <property type="term" value="P:proline transport"/>
    <property type="evidence" value="ECO:0007669"/>
    <property type="project" value="UniProtKB-UniRule"/>
</dbReference>
<evidence type="ECO:0000256" key="10">
    <source>
        <dbReference type="ARBA" id="ARBA00023136"/>
    </source>
</evidence>
<dbReference type="NCBIfam" id="TIGR02121">
    <property type="entry name" value="Na_Pro_sym"/>
    <property type="match status" value="1"/>
</dbReference>
<dbReference type="PROSITE" id="PS50283">
    <property type="entry name" value="NA_SOLUT_SYMP_3"/>
    <property type="match status" value="1"/>
</dbReference>
<evidence type="ECO:0000256" key="5">
    <source>
        <dbReference type="ARBA" id="ARBA00022692"/>
    </source>
</evidence>
<evidence type="ECO:0000256" key="6">
    <source>
        <dbReference type="ARBA" id="ARBA00022847"/>
    </source>
</evidence>
<evidence type="ECO:0000256" key="11">
    <source>
        <dbReference type="ARBA" id="ARBA00023201"/>
    </source>
</evidence>
<feature type="transmembrane region" description="Helical" evidence="16">
    <location>
        <begin position="445"/>
        <end position="464"/>
    </location>
</feature>
<dbReference type="KEGG" id="cko:CKO_02041"/>
<keyword evidence="10 16" id="KW-0472">Membrane</keyword>
<dbReference type="CDD" id="cd11475">
    <property type="entry name" value="SLC5sbd_PutP"/>
    <property type="match status" value="1"/>
</dbReference>
<gene>
    <name evidence="17" type="ordered locus">CKO_02041</name>
</gene>
<evidence type="ECO:0000256" key="7">
    <source>
        <dbReference type="ARBA" id="ARBA00022989"/>
    </source>
</evidence>
<dbReference type="AlphaFoldDB" id="A8AI53"/>
<reference evidence="17 18" key="1">
    <citation type="submission" date="2007-08" db="EMBL/GenBank/DDBJ databases">
        <authorList>
            <consortium name="The Citrobacter koseri Genome Sequencing Project"/>
            <person name="McClelland M."/>
            <person name="Sanderson E.K."/>
            <person name="Porwollik S."/>
            <person name="Spieth J."/>
            <person name="Clifton W.S."/>
            <person name="Latreille P."/>
            <person name="Courtney L."/>
            <person name="Wang C."/>
            <person name="Pepin K."/>
            <person name="Bhonagiri V."/>
            <person name="Nash W."/>
            <person name="Johnson M."/>
            <person name="Thiruvilangam P."/>
            <person name="Wilson R."/>
        </authorList>
    </citation>
    <scope>NUCLEOTIDE SEQUENCE [LARGE SCALE GENOMIC DNA]</scope>
    <source>
        <strain evidence="18">ATCC BAA-895 / CDC 4225-83 / SGSC4696</strain>
    </source>
</reference>
<dbReference type="Proteomes" id="UP000008148">
    <property type="component" value="Chromosome"/>
</dbReference>
<evidence type="ECO:0000256" key="2">
    <source>
        <dbReference type="ARBA" id="ARBA00006434"/>
    </source>
</evidence>
<dbReference type="EMBL" id="CP000822">
    <property type="protein sequence ID" value="ABV13166.1"/>
    <property type="molecule type" value="Genomic_DNA"/>
</dbReference>
<dbReference type="InterPro" id="IPR001734">
    <property type="entry name" value="Na/solute_symporter"/>
</dbReference>
<dbReference type="GO" id="GO:0005298">
    <property type="term" value="F:proline:sodium symporter activity"/>
    <property type="evidence" value="ECO:0007669"/>
    <property type="project" value="UniProtKB-UniRule"/>
</dbReference>
<evidence type="ECO:0000256" key="13">
    <source>
        <dbReference type="ARBA" id="ARBA00067214"/>
    </source>
</evidence>
<comment type="function">
    <text evidence="16">Catalyzes the sodium-dependent uptake of extracellular L-proline.</text>
</comment>
<comment type="catalytic activity">
    <reaction evidence="12">
        <text>L-proline(in) + Na(+)(in) = L-proline(out) + Na(+)(out)</text>
        <dbReference type="Rhea" id="RHEA:28967"/>
        <dbReference type="ChEBI" id="CHEBI:29101"/>
        <dbReference type="ChEBI" id="CHEBI:60039"/>
    </reaction>
</comment>
<comment type="caution">
    <text evidence="16">Lacks conserved residue(s) required for the propagation of feature annotation.</text>
</comment>
<feature type="transmembrane region" description="Helical" evidence="16">
    <location>
        <begin position="319"/>
        <end position="338"/>
    </location>
</feature>
<feature type="transmembrane region" description="Helical" evidence="16">
    <location>
        <begin position="235"/>
        <end position="255"/>
    </location>
</feature>
<dbReference type="InterPro" id="IPR050277">
    <property type="entry name" value="Sodium:Solute_Symporter"/>
</dbReference>
<dbReference type="InterPro" id="IPR011851">
    <property type="entry name" value="Na/Pro_symporter"/>
</dbReference>
<keyword evidence="5 16" id="KW-0812">Transmembrane</keyword>
<dbReference type="Pfam" id="PF00474">
    <property type="entry name" value="SSF"/>
    <property type="match status" value="1"/>
</dbReference>
<protein>
    <recommendedName>
        <fullName evidence="13 16">Sodium/proline symporter</fullName>
    </recommendedName>
    <alternativeName>
        <fullName evidence="14 16">Proline permease</fullName>
    </alternativeName>
</protein>
<dbReference type="GO" id="GO:0031402">
    <property type="term" value="F:sodium ion binding"/>
    <property type="evidence" value="ECO:0007669"/>
    <property type="project" value="UniProtKB-UniRule"/>
</dbReference>
<dbReference type="InterPro" id="IPR038377">
    <property type="entry name" value="Na/Glc_symporter_sf"/>
</dbReference>
<evidence type="ECO:0000256" key="3">
    <source>
        <dbReference type="ARBA" id="ARBA00022448"/>
    </source>
</evidence>
<sequence>MNDHRFRQDTVALVNINTIATFRQGIKRQLLLLPAHKIWRLLMAISTPMLVTFCVYIFGMILIGFIAWRSTKNFDDYILGGRSLGPFVTALSAGASDMSGWLLMGLPGAIFLSGISESWIAIGLTLGAWINWKLVAGRLRVHTEFNDNALTLPDYFTGRFEDKSRVLRIISALVILLFFTIYCASGIVAGARLFESTFGMSYETALWAGAAATIIYTFIGGFLAVSWTDTVQASLMIFALILTPVMVIISVGGFGDSLEVIKQKSIENVDMLKGLNFVAIISLMGWGLGYFGQPHILARFMAADSHHSIVHARRISMSWMILCLAGAVAVGFFGIAYFNNNPALAGAVNQNSERVFIELAQILFNPWIAGILLSAILAAVMSTLSCQLLVCSSAITEDLYKAFLRKGASQKELVWVGRIMVLVVALVSIALAANPENRVLGLVSYAWAGFGAAFGPVVLFSVMWSRMTRNGALAGMVIGALTVIVWKQFGWLDLYEIIPGFIFGSIGIVVFSLLGKAPSSAMQERFAKADAYYHSAPPSRLQAE</sequence>
<dbReference type="NCBIfam" id="NF011948">
    <property type="entry name" value="PRK15419.1"/>
    <property type="match status" value="1"/>
</dbReference>
<keyword evidence="18" id="KW-1185">Reference proteome</keyword>
<dbReference type="InterPro" id="IPR018212">
    <property type="entry name" value="Na/solute_symporter_CS"/>
</dbReference>
<keyword evidence="7 16" id="KW-1133">Transmembrane helix</keyword>
<dbReference type="NCBIfam" id="TIGR00813">
    <property type="entry name" value="sss"/>
    <property type="match status" value="1"/>
</dbReference>
<keyword evidence="16" id="KW-0997">Cell inner membrane</keyword>
<evidence type="ECO:0000256" key="16">
    <source>
        <dbReference type="RuleBase" id="RU366012"/>
    </source>
</evidence>
<keyword evidence="8 16" id="KW-0915">Sodium</keyword>
<organism evidence="17 18">
    <name type="scientific">Citrobacter koseri (strain ATCC BAA-895 / CDC 4225-83 / SGSC4696)</name>
    <dbReference type="NCBI Taxonomy" id="290338"/>
    <lineage>
        <taxon>Bacteria</taxon>
        <taxon>Pseudomonadati</taxon>
        <taxon>Pseudomonadota</taxon>
        <taxon>Gammaproteobacteria</taxon>
        <taxon>Enterobacterales</taxon>
        <taxon>Enterobacteriaceae</taxon>
        <taxon>Citrobacter</taxon>
    </lineage>
</organism>
<feature type="transmembrane region" description="Helical" evidence="16">
    <location>
        <begin position="471"/>
        <end position="491"/>
    </location>
</feature>
<comment type="subcellular location">
    <subcellularLocation>
        <location evidence="16">Cell inner membrane</location>
        <topology evidence="16">Multi-pass membrane protein</topology>
    </subcellularLocation>
    <subcellularLocation>
        <location evidence="1">Cell membrane</location>
        <topology evidence="1">Multi-pass membrane protein</topology>
    </subcellularLocation>
</comment>
<feature type="transmembrane region" description="Helical" evidence="16">
    <location>
        <begin position="206"/>
        <end position="228"/>
    </location>
</feature>
<feature type="transmembrane region" description="Helical" evidence="16">
    <location>
        <begin position="413"/>
        <end position="433"/>
    </location>
</feature>
<dbReference type="Gene3D" id="1.20.1730.10">
    <property type="entry name" value="Sodium/glucose cotransporter"/>
    <property type="match status" value="1"/>
</dbReference>
<dbReference type="GO" id="GO:0015193">
    <property type="term" value="F:L-proline transmembrane transporter activity"/>
    <property type="evidence" value="ECO:0007669"/>
    <property type="project" value="TreeGrafter"/>
</dbReference>
<evidence type="ECO:0000256" key="1">
    <source>
        <dbReference type="ARBA" id="ARBA00004651"/>
    </source>
</evidence>
<keyword evidence="11 16" id="KW-0739">Sodium transport</keyword>
<dbReference type="GO" id="GO:0005886">
    <property type="term" value="C:plasma membrane"/>
    <property type="evidence" value="ECO:0007669"/>
    <property type="project" value="UniProtKB-SubCell"/>
</dbReference>
<dbReference type="FunFam" id="1.20.1730.10:FF:000002">
    <property type="entry name" value="Sodium/proline symporter"/>
    <property type="match status" value="1"/>
</dbReference>
<feature type="transmembrane region" description="Helical" evidence="16">
    <location>
        <begin position="108"/>
        <end position="130"/>
    </location>
</feature>
<feature type="transmembrane region" description="Helical" evidence="16">
    <location>
        <begin position="169"/>
        <end position="194"/>
    </location>
</feature>
<name>A8AI53_CITK8</name>
<keyword evidence="6 16" id="KW-0769">Symport</keyword>
<keyword evidence="16" id="KW-0029">Amino-acid transport</keyword>
<keyword evidence="3 16" id="KW-0813">Transport</keyword>
<evidence type="ECO:0000256" key="12">
    <source>
        <dbReference type="ARBA" id="ARBA00033708"/>
    </source>
</evidence>
<feature type="transmembrane region" description="Helical" evidence="16">
    <location>
        <begin position="275"/>
        <end position="298"/>
    </location>
</feature>
<keyword evidence="9 16" id="KW-0406">Ion transport</keyword>
<evidence type="ECO:0000256" key="4">
    <source>
        <dbReference type="ARBA" id="ARBA00022475"/>
    </source>
</evidence>
<evidence type="ECO:0000256" key="8">
    <source>
        <dbReference type="ARBA" id="ARBA00023053"/>
    </source>
</evidence>
<evidence type="ECO:0000256" key="14">
    <source>
        <dbReference type="ARBA" id="ARBA00082709"/>
    </source>
</evidence>
<accession>A8AI53</accession>
<dbReference type="PANTHER" id="PTHR48086:SF3">
    <property type="entry name" value="SODIUM_PROLINE SYMPORTER"/>
    <property type="match status" value="1"/>
</dbReference>